<dbReference type="RefSeq" id="WP_188410099.1">
    <property type="nucleotide sequence ID" value="NZ_BMCP01000002.1"/>
</dbReference>
<organism evidence="2 3">
    <name type="scientific">Agaricicola taiwanensis</name>
    <dbReference type="NCBI Taxonomy" id="591372"/>
    <lineage>
        <taxon>Bacteria</taxon>
        <taxon>Pseudomonadati</taxon>
        <taxon>Pseudomonadota</taxon>
        <taxon>Alphaproteobacteria</taxon>
        <taxon>Rhodobacterales</taxon>
        <taxon>Paracoccaceae</taxon>
        <taxon>Agaricicola</taxon>
    </lineage>
</organism>
<evidence type="ECO:0008006" key="4">
    <source>
        <dbReference type="Google" id="ProtNLM"/>
    </source>
</evidence>
<gene>
    <name evidence="2" type="ORF">GCM10007276_25590</name>
</gene>
<feature type="transmembrane region" description="Helical" evidence="1">
    <location>
        <begin position="48"/>
        <end position="68"/>
    </location>
</feature>
<dbReference type="InterPro" id="IPR008407">
    <property type="entry name" value="Brnchd-chn_aa_trnsp_AzlD"/>
</dbReference>
<feature type="transmembrane region" description="Helical" evidence="1">
    <location>
        <begin position="74"/>
        <end position="92"/>
    </location>
</feature>
<comment type="caution">
    <text evidence="2">The sequence shown here is derived from an EMBL/GenBank/DDBJ whole genome shotgun (WGS) entry which is preliminary data.</text>
</comment>
<evidence type="ECO:0000313" key="2">
    <source>
        <dbReference type="EMBL" id="GGE47316.1"/>
    </source>
</evidence>
<reference evidence="2" key="1">
    <citation type="journal article" date="2014" name="Int. J. Syst. Evol. Microbiol.">
        <title>Complete genome sequence of Corynebacterium casei LMG S-19264T (=DSM 44701T), isolated from a smear-ripened cheese.</title>
        <authorList>
            <consortium name="US DOE Joint Genome Institute (JGI-PGF)"/>
            <person name="Walter F."/>
            <person name="Albersmeier A."/>
            <person name="Kalinowski J."/>
            <person name="Ruckert C."/>
        </authorList>
    </citation>
    <scope>NUCLEOTIDE SEQUENCE</scope>
    <source>
        <strain evidence="2">CCM 7684</strain>
    </source>
</reference>
<keyword evidence="1" id="KW-0472">Membrane</keyword>
<feature type="transmembrane region" description="Helical" evidence="1">
    <location>
        <begin position="12"/>
        <end position="36"/>
    </location>
</feature>
<sequence>MNWSYHADLGPLWPYVFILIAGFVATDCWRWAGVFLGNSISEDSELFVWVRAVASALVAGVIAKVVLFPQGSLAQAHVALRIGAIGAGYAVFFLTGRRFVPGIIVAEAILIGGMLAGL</sequence>
<dbReference type="Proteomes" id="UP000602745">
    <property type="component" value="Unassembled WGS sequence"/>
</dbReference>
<dbReference type="EMBL" id="BMCP01000002">
    <property type="protein sequence ID" value="GGE47316.1"/>
    <property type="molecule type" value="Genomic_DNA"/>
</dbReference>
<evidence type="ECO:0000256" key="1">
    <source>
        <dbReference type="SAM" id="Phobius"/>
    </source>
</evidence>
<keyword evidence="1" id="KW-0812">Transmembrane</keyword>
<evidence type="ECO:0000313" key="3">
    <source>
        <dbReference type="Proteomes" id="UP000602745"/>
    </source>
</evidence>
<reference evidence="2" key="2">
    <citation type="submission" date="2020-09" db="EMBL/GenBank/DDBJ databases">
        <authorList>
            <person name="Sun Q."/>
            <person name="Sedlacek I."/>
        </authorList>
    </citation>
    <scope>NUCLEOTIDE SEQUENCE</scope>
    <source>
        <strain evidence="2">CCM 7684</strain>
    </source>
</reference>
<proteinExistence type="predicted"/>
<protein>
    <recommendedName>
        <fullName evidence="4">AzlD domain-containing protein</fullName>
    </recommendedName>
</protein>
<keyword evidence="1" id="KW-1133">Transmembrane helix</keyword>
<dbReference type="AlphaFoldDB" id="A0A8J3DV96"/>
<keyword evidence="3" id="KW-1185">Reference proteome</keyword>
<dbReference type="Pfam" id="PF05437">
    <property type="entry name" value="AzlD"/>
    <property type="match status" value="1"/>
</dbReference>
<name>A0A8J3DV96_9RHOB</name>
<accession>A0A8J3DV96</accession>
<feature type="transmembrane region" description="Helical" evidence="1">
    <location>
        <begin position="99"/>
        <end position="117"/>
    </location>
</feature>